<evidence type="ECO:0000259" key="5">
    <source>
        <dbReference type="PROSITE" id="PS50865"/>
    </source>
</evidence>
<keyword evidence="1" id="KW-0479">Metal-binding</keyword>
<dbReference type="AlphaFoldDB" id="A0A8H7W3I7"/>
<gene>
    <name evidence="6" type="ORF">IFR04_015880</name>
</gene>
<keyword evidence="2 4" id="KW-0863">Zinc-finger</keyword>
<dbReference type="Gene3D" id="6.10.140.2220">
    <property type="match status" value="1"/>
</dbReference>
<protein>
    <recommendedName>
        <fullName evidence="5">MYND-type domain-containing protein</fullName>
    </recommendedName>
</protein>
<dbReference type="Proteomes" id="UP000664132">
    <property type="component" value="Unassembled WGS sequence"/>
</dbReference>
<evidence type="ECO:0000256" key="1">
    <source>
        <dbReference type="ARBA" id="ARBA00022723"/>
    </source>
</evidence>
<keyword evidence="7" id="KW-1185">Reference proteome</keyword>
<dbReference type="OrthoDB" id="432970at2759"/>
<keyword evidence="3" id="KW-0862">Zinc</keyword>
<dbReference type="GO" id="GO:0008270">
    <property type="term" value="F:zinc ion binding"/>
    <property type="evidence" value="ECO:0007669"/>
    <property type="project" value="UniProtKB-KW"/>
</dbReference>
<dbReference type="Pfam" id="PF01753">
    <property type="entry name" value="zf-MYND"/>
    <property type="match status" value="1"/>
</dbReference>
<dbReference type="SUPFAM" id="SSF144232">
    <property type="entry name" value="HIT/MYND zinc finger-like"/>
    <property type="match status" value="1"/>
</dbReference>
<dbReference type="InterPro" id="IPR002893">
    <property type="entry name" value="Znf_MYND"/>
</dbReference>
<proteinExistence type="predicted"/>
<dbReference type="PROSITE" id="PS50865">
    <property type="entry name" value="ZF_MYND_2"/>
    <property type="match status" value="1"/>
</dbReference>
<evidence type="ECO:0000256" key="2">
    <source>
        <dbReference type="ARBA" id="ARBA00022771"/>
    </source>
</evidence>
<comment type="caution">
    <text evidence="6">The sequence shown here is derived from an EMBL/GenBank/DDBJ whole genome shotgun (WGS) entry which is preliminary data.</text>
</comment>
<evidence type="ECO:0000313" key="6">
    <source>
        <dbReference type="EMBL" id="KAG4410983.1"/>
    </source>
</evidence>
<accession>A0A8H7W3I7</accession>
<reference evidence="6" key="1">
    <citation type="submission" date="2021-02" db="EMBL/GenBank/DDBJ databases">
        <title>Genome sequence Cadophora malorum strain M34.</title>
        <authorList>
            <person name="Stefanovic E."/>
            <person name="Vu D."/>
            <person name="Scully C."/>
            <person name="Dijksterhuis J."/>
            <person name="Roader J."/>
            <person name="Houbraken J."/>
        </authorList>
    </citation>
    <scope>NUCLEOTIDE SEQUENCE</scope>
    <source>
        <strain evidence="6">M34</strain>
    </source>
</reference>
<feature type="domain" description="MYND-type" evidence="5">
    <location>
        <begin position="6"/>
        <end position="47"/>
    </location>
</feature>
<evidence type="ECO:0000313" key="7">
    <source>
        <dbReference type="Proteomes" id="UP000664132"/>
    </source>
</evidence>
<evidence type="ECO:0000256" key="3">
    <source>
        <dbReference type="ARBA" id="ARBA00022833"/>
    </source>
</evidence>
<name>A0A8H7W3I7_9HELO</name>
<evidence type="ECO:0000256" key="4">
    <source>
        <dbReference type="PROSITE-ProRule" id="PRU00134"/>
    </source>
</evidence>
<dbReference type="EMBL" id="JAFJYH010000544">
    <property type="protein sequence ID" value="KAG4410983.1"/>
    <property type="molecule type" value="Genomic_DNA"/>
</dbReference>
<organism evidence="6 7">
    <name type="scientific">Cadophora malorum</name>
    <dbReference type="NCBI Taxonomy" id="108018"/>
    <lineage>
        <taxon>Eukaryota</taxon>
        <taxon>Fungi</taxon>
        <taxon>Dikarya</taxon>
        <taxon>Ascomycota</taxon>
        <taxon>Pezizomycotina</taxon>
        <taxon>Leotiomycetes</taxon>
        <taxon>Helotiales</taxon>
        <taxon>Ploettnerulaceae</taxon>
        <taxon>Cadophora</taxon>
    </lineage>
</organism>
<sequence length="99" mass="11270">MPSLKCTLCNKALAPNAQHKECSMCKASVYCSIDCQKEDWRTHKLVCEQFKAFETQHPRPSTACKLAIFLPVDEDNPKLAWLPTEKEDGYSDFETAQVM</sequence>
<dbReference type="PROSITE" id="PS01360">
    <property type="entry name" value="ZF_MYND_1"/>
    <property type="match status" value="1"/>
</dbReference>